<name>A0A6J5LRX1_9CAUD</name>
<protein>
    <submittedName>
        <fullName evidence="2">Helix-turn-helix domain containing protein</fullName>
    </submittedName>
</protein>
<gene>
    <name evidence="2" type="ORF">UFOVP300_15</name>
</gene>
<organism evidence="2">
    <name type="scientific">uncultured Caudovirales phage</name>
    <dbReference type="NCBI Taxonomy" id="2100421"/>
    <lineage>
        <taxon>Viruses</taxon>
        <taxon>Duplodnaviria</taxon>
        <taxon>Heunggongvirae</taxon>
        <taxon>Uroviricota</taxon>
        <taxon>Caudoviricetes</taxon>
        <taxon>Peduoviridae</taxon>
        <taxon>Maltschvirus</taxon>
        <taxon>Maltschvirus maltsch</taxon>
    </lineage>
</organism>
<evidence type="ECO:0000313" key="2">
    <source>
        <dbReference type="EMBL" id="CAB4135933.1"/>
    </source>
</evidence>
<evidence type="ECO:0000259" key="1">
    <source>
        <dbReference type="Pfam" id="PF14090"/>
    </source>
</evidence>
<dbReference type="Pfam" id="PF14090">
    <property type="entry name" value="HTH_39"/>
    <property type="match status" value="1"/>
</dbReference>
<accession>A0A6J5LRX1</accession>
<reference evidence="2" key="1">
    <citation type="submission" date="2020-04" db="EMBL/GenBank/DDBJ databases">
        <authorList>
            <person name="Chiriac C."/>
            <person name="Salcher M."/>
            <person name="Ghai R."/>
            <person name="Kavagutti S V."/>
        </authorList>
    </citation>
    <scope>NUCLEOTIDE SEQUENCE</scope>
</reference>
<dbReference type="InterPro" id="IPR055245">
    <property type="entry name" value="HTH_proteobacteria"/>
</dbReference>
<sequence>MTQPELEFGHSRPTQANQILGYLRDGNRVTPLDALNLFGCFRLAARVCELRKAGWAISERKIKTPTGKRVAEYSL</sequence>
<dbReference type="EMBL" id="LR796307">
    <property type="protein sequence ID" value="CAB4135933.1"/>
    <property type="molecule type" value="Genomic_DNA"/>
</dbReference>
<proteinExistence type="predicted"/>
<feature type="domain" description="Winged helix-turn-helix" evidence="1">
    <location>
        <begin position="14"/>
        <end position="75"/>
    </location>
</feature>